<gene>
    <name evidence="23" type="primary">LOC107757579</name>
</gene>
<reference evidence="23" key="1">
    <citation type="submission" date="2025-08" db="UniProtKB">
        <authorList>
            <consortium name="Ensembl"/>
        </authorList>
    </citation>
    <scope>IDENTIFICATION</scope>
</reference>
<evidence type="ECO:0000256" key="7">
    <source>
        <dbReference type="ARBA" id="ARBA00022553"/>
    </source>
</evidence>
<evidence type="ECO:0000256" key="6">
    <source>
        <dbReference type="ARBA" id="ARBA00022490"/>
    </source>
</evidence>
<organism evidence="23 24">
    <name type="scientific">Sinocyclocheilus rhinocerous</name>
    <dbReference type="NCBI Taxonomy" id="307959"/>
    <lineage>
        <taxon>Eukaryota</taxon>
        <taxon>Metazoa</taxon>
        <taxon>Chordata</taxon>
        <taxon>Craniata</taxon>
        <taxon>Vertebrata</taxon>
        <taxon>Euteleostomi</taxon>
        <taxon>Actinopterygii</taxon>
        <taxon>Neopterygii</taxon>
        <taxon>Teleostei</taxon>
        <taxon>Ostariophysi</taxon>
        <taxon>Cypriniformes</taxon>
        <taxon>Cyprinidae</taxon>
        <taxon>Cyprininae</taxon>
        <taxon>Sinocyclocheilus</taxon>
    </lineage>
</organism>
<dbReference type="InterPro" id="IPR006955">
    <property type="entry name" value="Uso1_p115_C"/>
</dbReference>
<evidence type="ECO:0000256" key="15">
    <source>
        <dbReference type="ARBA" id="ARBA00058762"/>
    </source>
</evidence>
<evidence type="ECO:0000256" key="9">
    <source>
        <dbReference type="ARBA" id="ARBA00022892"/>
    </source>
</evidence>
<keyword evidence="24" id="KW-1185">Reference proteome</keyword>
<protein>
    <recommendedName>
        <fullName evidence="4">General vesicular transport factor p115</fullName>
    </recommendedName>
    <alternativeName>
        <fullName evidence="16">Protein USO1 homolog</fullName>
    </alternativeName>
    <alternativeName>
        <fullName evidence="17">Transcytosis-associated protein</fullName>
    </alternativeName>
    <alternativeName>
        <fullName evidence="18">Vesicle-docking protein</fullName>
    </alternativeName>
</protein>
<dbReference type="Proteomes" id="UP000472270">
    <property type="component" value="Unassembled WGS sequence"/>
</dbReference>
<proteinExistence type="inferred from homology"/>
<dbReference type="GO" id="GO:0048280">
    <property type="term" value="P:vesicle fusion with Golgi apparatus"/>
    <property type="evidence" value="ECO:0007669"/>
    <property type="project" value="InterPro"/>
</dbReference>
<evidence type="ECO:0000256" key="5">
    <source>
        <dbReference type="ARBA" id="ARBA00022448"/>
    </source>
</evidence>
<dbReference type="GO" id="GO:0005795">
    <property type="term" value="C:Golgi stack"/>
    <property type="evidence" value="ECO:0007669"/>
    <property type="project" value="TreeGrafter"/>
</dbReference>
<dbReference type="PROSITE" id="PS50176">
    <property type="entry name" value="ARM_REPEAT"/>
    <property type="match status" value="1"/>
</dbReference>
<feature type="repeat" description="ARM" evidence="19">
    <location>
        <begin position="60"/>
        <end position="97"/>
    </location>
</feature>
<evidence type="ECO:0000256" key="1">
    <source>
        <dbReference type="ARBA" id="ARBA00004395"/>
    </source>
</evidence>
<evidence type="ECO:0000256" key="14">
    <source>
        <dbReference type="ARBA" id="ARBA00023136"/>
    </source>
</evidence>
<evidence type="ECO:0000256" key="10">
    <source>
        <dbReference type="ARBA" id="ARBA00022927"/>
    </source>
</evidence>
<dbReference type="InterPro" id="IPR011989">
    <property type="entry name" value="ARM-like"/>
</dbReference>
<dbReference type="GO" id="GO:0048211">
    <property type="term" value="P:Golgi vesicle docking"/>
    <property type="evidence" value="ECO:0007669"/>
    <property type="project" value="TreeGrafter"/>
</dbReference>
<dbReference type="GO" id="GO:0012507">
    <property type="term" value="C:ER to Golgi transport vesicle membrane"/>
    <property type="evidence" value="ECO:0007669"/>
    <property type="project" value="TreeGrafter"/>
</dbReference>
<dbReference type="Pfam" id="PF18770">
    <property type="entry name" value="Arm_vescicular"/>
    <property type="match status" value="1"/>
</dbReference>
<dbReference type="Pfam" id="PF04869">
    <property type="entry name" value="Uso1_p115_head"/>
    <property type="match status" value="1"/>
</dbReference>
<dbReference type="Gene3D" id="1.25.10.10">
    <property type="entry name" value="Leucine-rich Repeat Variant"/>
    <property type="match status" value="1"/>
</dbReference>
<keyword evidence="11" id="KW-0007">Acetylation</keyword>
<dbReference type="GO" id="GO:0000139">
    <property type="term" value="C:Golgi membrane"/>
    <property type="evidence" value="ECO:0007669"/>
    <property type="project" value="UniProtKB-SubCell"/>
</dbReference>
<evidence type="ECO:0000313" key="24">
    <source>
        <dbReference type="Proteomes" id="UP000472270"/>
    </source>
</evidence>
<dbReference type="InterPro" id="IPR016024">
    <property type="entry name" value="ARM-type_fold"/>
</dbReference>
<evidence type="ECO:0000256" key="11">
    <source>
        <dbReference type="ARBA" id="ARBA00022990"/>
    </source>
</evidence>
<dbReference type="FunFam" id="1.25.10.10:FF:000054">
    <property type="entry name" value="General vesicular transport factor p115"/>
    <property type="match status" value="1"/>
</dbReference>
<keyword evidence="5" id="KW-0813">Transport</keyword>
<evidence type="ECO:0000256" key="8">
    <source>
        <dbReference type="ARBA" id="ARBA00022737"/>
    </source>
</evidence>
<evidence type="ECO:0000256" key="13">
    <source>
        <dbReference type="ARBA" id="ARBA00023054"/>
    </source>
</evidence>
<evidence type="ECO:0000259" key="22">
    <source>
        <dbReference type="Pfam" id="PF04871"/>
    </source>
</evidence>
<dbReference type="SMART" id="SM00185">
    <property type="entry name" value="ARM"/>
    <property type="match status" value="3"/>
</dbReference>
<keyword evidence="10" id="KW-0653">Protein transport</keyword>
<evidence type="ECO:0000256" key="12">
    <source>
        <dbReference type="ARBA" id="ARBA00023034"/>
    </source>
</evidence>
<evidence type="ECO:0000256" key="16">
    <source>
        <dbReference type="ARBA" id="ARBA00075954"/>
    </source>
</evidence>
<dbReference type="InterPro" id="IPR000225">
    <property type="entry name" value="Armadillo"/>
</dbReference>
<dbReference type="Ensembl" id="ENSSRHT00000032230.1">
    <property type="protein sequence ID" value="ENSSRHP00000031317.1"/>
    <property type="gene ID" value="ENSSRHG00000015400.1"/>
</dbReference>
<name>A0A673I0V5_9TELE</name>
<comment type="function">
    <text evidence="15">General vesicular transport factor required for intercisternal transport in the Golgi stack; it is required for transcytotic fusion and/or subsequent binding of the vesicles to the target membrane. May well act as a vesicular anchor by interacting with the target membrane and holding the vesicular and target membranes in proximity.</text>
</comment>
<reference evidence="23" key="2">
    <citation type="submission" date="2025-09" db="UniProtKB">
        <authorList>
            <consortium name="Ensembl"/>
        </authorList>
    </citation>
    <scope>IDENTIFICATION</scope>
</reference>
<dbReference type="SUPFAM" id="SSF48371">
    <property type="entry name" value="ARM repeat"/>
    <property type="match status" value="2"/>
</dbReference>
<dbReference type="GO" id="GO:0005829">
    <property type="term" value="C:cytosol"/>
    <property type="evidence" value="ECO:0007669"/>
    <property type="project" value="UniProtKB-SubCell"/>
</dbReference>
<evidence type="ECO:0000259" key="21">
    <source>
        <dbReference type="Pfam" id="PF04869"/>
    </source>
</evidence>
<evidence type="ECO:0000256" key="2">
    <source>
        <dbReference type="ARBA" id="ARBA00004514"/>
    </source>
</evidence>
<accession>A0A673I0V5</accession>
<keyword evidence="9" id="KW-0931">ER-Golgi transport</keyword>
<evidence type="ECO:0000313" key="23">
    <source>
        <dbReference type="Ensembl" id="ENSSRHP00000031317.1"/>
    </source>
</evidence>
<keyword evidence="12" id="KW-0333">Golgi apparatus</keyword>
<keyword evidence="13 20" id="KW-0175">Coiled coil</keyword>
<feature type="domain" description="Vesicle tethering protein Uso1/P115-like head" evidence="21">
    <location>
        <begin position="346"/>
        <end position="626"/>
    </location>
</feature>
<feature type="domain" description="Uso1/p115-like vesicle tethering protein C-terminal" evidence="22">
    <location>
        <begin position="803"/>
        <end position="881"/>
    </location>
</feature>
<evidence type="ECO:0000256" key="4">
    <source>
        <dbReference type="ARBA" id="ARBA00018243"/>
    </source>
</evidence>
<dbReference type="InterPro" id="IPR024095">
    <property type="entry name" value="Vesicle_P115"/>
</dbReference>
<evidence type="ECO:0000256" key="18">
    <source>
        <dbReference type="ARBA" id="ARBA00083407"/>
    </source>
</evidence>
<keyword evidence="7" id="KW-0597">Phosphoprotein</keyword>
<feature type="coiled-coil region" evidence="20">
    <location>
        <begin position="650"/>
        <end position="684"/>
    </location>
</feature>
<feature type="coiled-coil region" evidence="20">
    <location>
        <begin position="824"/>
        <end position="851"/>
    </location>
</feature>
<dbReference type="PANTHER" id="PTHR10013:SF0">
    <property type="entry name" value="GENERAL VESICULAR TRANSPORT FACTOR P115"/>
    <property type="match status" value="1"/>
</dbReference>
<dbReference type="InterPro" id="IPR041209">
    <property type="entry name" value="P115_Arm_rpt"/>
</dbReference>
<dbReference type="AlphaFoldDB" id="A0A673I0V5"/>
<feature type="coiled-coil region" evidence="20">
    <location>
        <begin position="713"/>
        <end position="747"/>
    </location>
</feature>
<keyword evidence="14" id="KW-0472">Membrane</keyword>
<evidence type="ECO:0000256" key="19">
    <source>
        <dbReference type="PROSITE-ProRule" id="PRU00259"/>
    </source>
</evidence>
<evidence type="ECO:0000256" key="20">
    <source>
        <dbReference type="SAM" id="Coils"/>
    </source>
</evidence>
<dbReference type="GO" id="GO:0006886">
    <property type="term" value="P:intracellular protein transport"/>
    <property type="evidence" value="ECO:0007669"/>
    <property type="project" value="InterPro"/>
</dbReference>
<dbReference type="Pfam" id="PF04871">
    <property type="entry name" value="Uso1_p115_C"/>
    <property type="match status" value="1"/>
</dbReference>
<evidence type="ECO:0000256" key="17">
    <source>
        <dbReference type="ARBA" id="ARBA00080851"/>
    </source>
</evidence>
<dbReference type="PANTHER" id="PTHR10013">
    <property type="entry name" value="GENERAL VESICULAR TRANSPORT FACTOR P115"/>
    <property type="match status" value="1"/>
</dbReference>
<dbReference type="GO" id="GO:0045056">
    <property type="term" value="P:transcytosis"/>
    <property type="evidence" value="ECO:0007669"/>
    <property type="project" value="TreeGrafter"/>
</dbReference>
<evidence type="ECO:0000256" key="3">
    <source>
        <dbReference type="ARBA" id="ARBA00006960"/>
    </source>
</evidence>
<dbReference type="InterPro" id="IPR006953">
    <property type="entry name" value="Vesicle_Uso1_P115_head"/>
</dbReference>
<dbReference type="GO" id="GO:0006888">
    <property type="term" value="P:endoplasmic reticulum to Golgi vesicle-mediated transport"/>
    <property type="evidence" value="ECO:0007669"/>
    <property type="project" value="TreeGrafter"/>
</dbReference>
<keyword evidence="8" id="KW-0677">Repeat</keyword>
<comment type="subcellular location">
    <subcellularLocation>
        <location evidence="2">Cytoplasm</location>
        <location evidence="2">Cytosol</location>
    </subcellularLocation>
    <subcellularLocation>
        <location evidence="1">Golgi apparatus membrane</location>
        <topology evidence="1">Peripheral membrane protein</topology>
    </subcellularLocation>
</comment>
<comment type="similarity">
    <text evidence="3">Belongs to the VDP/USO1/EDE1 family.</text>
</comment>
<dbReference type="GO" id="GO:0005783">
    <property type="term" value="C:endoplasmic reticulum"/>
    <property type="evidence" value="ECO:0007669"/>
    <property type="project" value="TreeGrafter"/>
</dbReference>
<sequence>MNYIWEVVGRQPTGQQPSGAETIQKLCDRMASSTLLEDRRDAVRAIKSLSKKYRVEVGTMAMDHLLRILQSDRTDTEILGYALDTLYNIVCSDEEEEPEENQQKQEDDLGARFTEEFIGEPDNITLLLTLLEEFDFHVRWRGVKLLTVLLKSQCAPVQSIVLVSPMGVSRLMDLLADSREVIRNDGLLLLQQLTKGNTAIQKIVAFENAFERLLEIITEEGSSDGGIVVEDCLLLLLNLLKNNSSNQNFLKEGSYIQKMKPWFEVGDDNSGWSAQKVTNLHLMLQLVRVMVSPVNSPGATASCQKAMFQCGLLQQLCTILMATGVPADILTETINTVSEVIRGSEVNQDYFASVNAPSNPPRPAIVVLLMSMVNERQPFVLRCAVLYCFQCFLYKNHKGQGEIVATLLPSTIDASSISAGQLLCGGLFSADSLSNWCAAVALAHALQDNLTQKEQLLRVQLATSLGKPPVSLLQQCTNSLSQGSRVQTKVGLLMLLCTWISNCPIAVMHFLHNQDNVPFLTGQISENLGEDERLVQGLCALLLGICIYYNDNSLENYTKEKLKQLIEKRIGKENFVEKLGFISKHELYSRAAQKPQPAFSAPEHMLFDHEFTKLIKELEGMITKAVLKSSEEEKKEEEVKKTLEQHDSIVTQYKELIREQDCQINELKEQVASLTSQSETLQSTVTQQFSQMQQHKDQYNILKLKLGKDGHVNSLQTEEQSRLRKKLEELQRQNQLLQTQLTERDSLMTRGNVIVSSNDQIDSQIVKKLFSKYYLIKKAPVRVRGVTVVECRKERGLRKRCASLNNTAVKELMEKELSSATSSAAVMQTEKSKLQQELQESKKEQDDLLMLLADQDQKILSLKHRLQDLGETVRSSETGDQRKTNCR</sequence>
<keyword evidence="6" id="KW-0963">Cytoplasm</keyword>
<dbReference type="GO" id="GO:0048513">
    <property type="term" value="P:animal organ development"/>
    <property type="evidence" value="ECO:0007669"/>
    <property type="project" value="UniProtKB-ARBA"/>
</dbReference>